<dbReference type="AlphaFoldDB" id="A0A6M5YKL3"/>
<dbReference type="GO" id="GO:0005737">
    <property type="term" value="C:cytoplasm"/>
    <property type="evidence" value="ECO:0007669"/>
    <property type="project" value="UniProtKB-ARBA"/>
</dbReference>
<feature type="binding site" evidence="12">
    <location>
        <position position="118"/>
    </location>
    <ligand>
        <name>FAD</name>
        <dbReference type="ChEBI" id="CHEBI:57692"/>
    </ligand>
</feature>
<feature type="binding site" evidence="12">
    <location>
        <begin position="184"/>
        <end position="191"/>
    </location>
    <ligand>
        <name>NAD(+)</name>
        <dbReference type="ChEBI" id="CHEBI:57540"/>
    </ligand>
</feature>
<comment type="cofactor">
    <cofactor evidence="12 14">
        <name>FAD</name>
        <dbReference type="ChEBI" id="CHEBI:57692"/>
    </cofactor>
    <text evidence="12 14">Binds 1 FAD per subunit.</text>
</comment>
<feature type="active site" description="Proton acceptor" evidence="11">
    <location>
        <position position="449"/>
    </location>
</feature>
<dbReference type="PROSITE" id="PS00076">
    <property type="entry name" value="PYRIDINE_REDOX_1"/>
    <property type="match status" value="1"/>
</dbReference>
<dbReference type="PRINTS" id="PR00411">
    <property type="entry name" value="PNDRDTASEI"/>
</dbReference>
<feature type="binding site" evidence="12">
    <location>
        <position position="275"/>
    </location>
    <ligand>
        <name>NAD(+)</name>
        <dbReference type="ChEBI" id="CHEBI:57540"/>
    </ligand>
</feature>
<reference evidence="18" key="1">
    <citation type="submission" date="2020-05" db="EMBL/GenBank/DDBJ databases">
        <title>Frigoriglobus tundricola gen. nov., sp. nov., a psychrotolerant cellulolytic planctomycete of the family Gemmataceae with two divergent copies of 16S rRNA gene.</title>
        <authorList>
            <person name="Kulichevskaya I.S."/>
            <person name="Ivanova A.A."/>
            <person name="Naumoff D.G."/>
            <person name="Beletsky A.V."/>
            <person name="Rijpstra W.I.C."/>
            <person name="Sinninghe Damste J.S."/>
            <person name="Mardanov A.V."/>
            <person name="Ravin N.V."/>
            <person name="Dedysh S.N."/>
        </authorList>
    </citation>
    <scope>NUCLEOTIDE SEQUENCE [LARGE SCALE GENOMIC DNA]</scope>
    <source>
        <strain evidence="18">PL17</strain>
    </source>
</reference>
<keyword evidence="5 12" id="KW-0274">FAD</keyword>
<dbReference type="InterPro" id="IPR004099">
    <property type="entry name" value="Pyr_nucl-diS_OxRdtase_dimer"/>
</dbReference>
<evidence type="ECO:0000256" key="11">
    <source>
        <dbReference type="PIRSR" id="PIRSR000350-2"/>
    </source>
</evidence>
<dbReference type="KEGG" id="ftj:FTUN_2029"/>
<dbReference type="PRINTS" id="PR00368">
    <property type="entry name" value="FADPNR"/>
</dbReference>
<feature type="domain" description="FAD/NAD(P)-binding" evidence="16">
    <location>
        <begin position="5"/>
        <end position="332"/>
    </location>
</feature>
<keyword evidence="7 12" id="KW-0520">NAD</keyword>
<evidence type="ECO:0000256" key="6">
    <source>
        <dbReference type="ARBA" id="ARBA00023002"/>
    </source>
</evidence>
<accession>A0A6M5YKL3</accession>
<comment type="catalytic activity">
    <reaction evidence="10 14">
        <text>N(6)-[(R)-dihydrolipoyl]-L-lysyl-[protein] + NAD(+) = N(6)-[(R)-lipoyl]-L-lysyl-[protein] + NADH + H(+)</text>
        <dbReference type="Rhea" id="RHEA:15045"/>
        <dbReference type="Rhea" id="RHEA-COMP:10474"/>
        <dbReference type="Rhea" id="RHEA-COMP:10475"/>
        <dbReference type="ChEBI" id="CHEBI:15378"/>
        <dbReference type="ChEBI" id="CHEBI:57540"/>
        <dbReference type="ChEBI" id="CHEBI:57945"/>
        <dbReference type="ChEBI" id="CHEBI:83099"/>
        <dbReference type="ChEBI" id="CHEBI:83100"/>
        <dbReference type="EC" id="1.8.1.4"/>
    </reaction>
</comment>
<dbReference type="Pfam" id="PF02852">
    <property type="entry name" value="Pyr_redox_dim"/>
    <property type="match status" value="1"/>
</dbReference>
<dbReference type="PANTHER" id="PTHR22912:SF151">
    <property type="entry name" value="DIHYDROLIPOYL DEHYDROGENASE, MITOCHONDRIAL"/>
    <property type="match status" value="1"/>
</dbReference>
<dbReference type="SUPFAM" id="SSF51905">
    <property type="entry name" value="FAD/NAD(P)-binding domain"/>
    <property type="match status" value="1"/>
</dbReference>
<evidence type="ECO:0000256" key="10">
    <source>
        <dbReference type="ARBA" id="ARBA00049187"/>
    </source>
</evidence>
<name>A0A6M5YKL3_9BACT</name>
<dbReference type="Gene3D" id="3.50.50.60">
    <property type="entry name" value="FAD/NAD(P)-binding domain"/>
    <property type="match status" value="2"/>
</dbReference>
<evidence type="ECO:0000256" key="3">
    <source>
        <dbReference type="ARBA" id="ARBA00016961"/>
    </source>
</evidence>
<dbReference type="EC" id="1.8.1.4" evidence="2 14"/>
<gene>
    <name evidence="17" type="ORF">FTUN_2029</name>
</gene>
<dbReference type="FunFam" id="3.50.50.60:FF:000001">
    <property type="entry name" value="Dihydrolipoyl dehydrogenase, mitochondrial"/>
    <property type="match status" value="1"/>
</dbReference>
<comment type="miscellaneous">
    <text evidence="14">The active site is a redox-active disulfide bond.</text>
</comment>
<dbReference type="InterPro" id="IPR006258">
    <property type="entry name" value="Lipoamide_DH"/>
</dbReference>
<protein>
    <recommendedName>
        <fullName evidence="3 14">Dihydrolipoyl dehydrogenase</fullName>
        <ecNumber evidence="2 14">1.8.1.4</ecNumber>
    </recommendedName>
</protein>
<feature type="binding site" evidence="12">
    <location>
        <begin position="147"/>
        <end position="149"/>
    </location>
    <ligand>
        <name>FAD</name>
        <dbReference type="ChEBI" id="CHEBI:57692"/>
    </ligand>
</feature>
<dbReference type="InterPro" id="IPR050151">
    <property type="entry name" value="Class-I_Pyr_Nuc-Dis_Oxidored"/>
</dbReference>
<keyword evidence="9 14" id="KW-0676">Redox-active center</keyword>
<sequence length="471" mass="50008">MADSYDLIVIGGGPGGYTAAIRAAQLGLKVACVEKRPNKALGGTCLNVGCIPSKALLDSSEMYEATLHKAARHGIKVGSVALDLDTMLKRKDKVVSELTGGVGFLFKKYGVTPLFGSGKLLKGNKVEVTAADGAKTTLDAKNVLLATGSESTELPFMKFDGTRIVSSTEALTFDTVPKHLIIVGGGYIGLELGSVWKRLGAKVTVLEFLPRILAICDGEIAAEVHKLLVKQGFEIHVDTKVTGAQVAGDTVTVKAQSKDGKELSFTGDRVLVAVGRRPYTAGLGLDEAGVKYDPKSGRIEVNEHFRTNVPGVYAIGDLIAGPMLAHKASEEGVVCVEQLAGMKPHVNYDAIPSVIYIWPEVSSVGLTEEQLKEKGVEYRVGKFKFSATGRAKAMDEQDGFVKVLADAKTDRVLGVHILGPRASDLIAECVTIMEYKGSAEDIARCTHSHPTLSEAVGEAARMAWAGKPLNS</sequence>
<dbReference type="InterPro" id="IPR012999">
    <property type="entry name" value="Pyr_OxRdtase_I_AS"/>
</dbReference>
<dbReference type="GO" id="GO:0050660">
    <property type="term" value="F:flavin adenine dinucleotide binding"/>
    <property type="evidence" value="ECO:0007669"/>
    <property type="project" value="InterPro"/>
</dbReference>
<evidence type="ECO:0000256" key="12">
    <source>
        <dbReference type="PIRSR" id="PIRSR000350-3"/>
    </source>
</evidence>
<evidence type="ECO:0000256" key="8">
    <source>
        <dbReference type="ARBA" id="ARBA00023157"/>
    </source>
</evidence>
<dbReference type="InterPro" id="IPR001100">
    <property type="entry name" value="Pyr_nuc-diS_OxRdtase"/>
</dbReference>
<evidence type="ECO:0000256" key="1">
    <source>
        <dbReference type="ARBA" id="ARBA00007532"/>
    </source>
</evidence>
<evidence type="ECO:0000259" key="16">
    <source>
        <dbReference type="Pfam" id="PF07992"/>
    </source>
</evidence>
<dbReference type="InterPro" id="IPR023753">
    <property type="entry name" value="FAD/NAD-binding_dom"/>
</dbReference>
<proteinExistence type="inferred from homology"/>
<dbReference type="GO" id="GO:0006103">
    <property type="term" value="P:2-oxoglutarate metabolic process"/>
    <property type="evidence" value="ECO:0007669"/>
    <property type="project" value="TreeGrafter"/>
</dbReference>
<dbReference type="Gene3D" id="3.30.390.30">
    <property type="match status" value="1"/>
</dbReference>
<keyword evidence="18" id="KW-1185">Reference proteome</keyword>
<evidence type="ECO:0000313" key="17">
    <source>
        <dbReference type="EMBL" id="QJW94508.1"/>
    </source>
</evidence>
<dbReference type="NCBIfam" id="TIGR01350">
    <property type="entry name" value="lipoamide_DH"/>
    <property type="match status" value="1"/>
</dbReference>
<dbReference type="PIRSF" id="PIRSF000350">
    <property type="entry name" value="Mercury_reductase_MerA"/>
    <property type="match status" value="1"/>
</dbReference>
<evidence type="ECO:0000256" key="2">
    <source>
        <dbReference type="ARBA" id="ARBA00012608"/>
    </source>
</evidence>
<dbReference type="GO" id="GO:0004148">
    <property type="term" value="F:dihydrolipoyl dehydrogenase (NADH) activity"/>
    <property type="evidence" value="ECO:0007669"/>
    <property type="project" value="UniProtKB-EC"/>
</dbReference>
<dbReference type="Proteomes" id="UP000503447">
    <property type="component" value="Chromosome"/>
</dbReference>
<evidence type="ECO:0000259" key="15">
    <source>
        <dbReference type="Pfam" id="PF02852"/>
    </source>
</evidence>
<feature type="domain" description="Pyridine nucleotide-disulphide oxidoreductase dimerisation" evidence="15">
    <location>
        <begin position="351"/>
        <end position="460"/>
    </location>
</feature>
<evidence type="ECO:0000256" key="14">
    <source>
        <dbReference type="RuleBase" id="RU003692"/>
    </source>
</evidence>
<keyword evidence="4 14" id="KW-0285">Flavoprotein</keyword>
<dbReference type="SUPFAM" id="SSF55424">
    <property type="entry name" value="FAD/NAD-linked reductases, dimerisation (C-terminal) domain"/>
    <property type="match status" value="1"/>
</dbReference>
<feature type="binding site" evidence="12">
    <location>
        <position position="54"/>
    </location>
    <ligand>
        <name>FAD</name>
        <dbReference type="ChEBI" id="CHEBI:57692"/>
    </ligand>
</feature>
<evidence type="ECO:0000313" key="18">
    <source>
        <dbReference type="Proteomes" id="UP000503447"/>
    </source>
</evidence>
<keyword evidence="12" id="KW-0547">Nucleotide-binding</keyword>
<dbReference type="InterPro" id="IPR036188">
    <property type="entry name" value="FAD/NAD-bd_sf"/>
</dbReference>
<evidence type="ECO:0000256" key="9">
    <source>
        <dbReference type="ARBA" id="ARBA00023284"/>
    </source>
</evidence>
<feature type="binding site" evidence="12">
    <location>
        <position position="207"/>
    </location>
    <ligand>
        <name>NAD(+)</name>
        <dbReference type="ChEBI" id="CHEBI:57540"/>
    </ligand>
</feature>
<dbReference type="EMBL" id="CP053452">
    <property type="protein sequence ID" value="QJW94508.1"/>
    <property type="molecule type" value="Genomic_DNA"/>
</dbReference>
<dbReference type="PANTHER" id="PTHR22912">
    <property type="entry name" value="DISULFIDE OXIDOREDUCTASE"/>
    <property type="match status" value="1"/>
</dbReference>
<dbReference type="RefSeq" id="WP_171470487.1">
    <property type="nucleotide sequence ID" value="NZ_CP053452.2"/>
</dbReference>
<dbReference type="FunFam" id="3.30.390.30:FF:000001">
    <property type="entry name" value="Dihydrolipoyl dehydrogenase"/>
    <property type="match status" value="1"/>
</dbReference>
<feature type="binding site" evidence="12">
    <location>
        <begin position="323"/>
        <end position="326"/>
    </location>
    <ligand>
        <name>FAD</name>
        <dbReference type="ChEBI" id="CHEBI:57692"/>
    </ligand>
</feature>
<organism evidence="17 18">
    <name type="scientific">Frigoriglobus tundricola</name>
    <dbReference type="NCBI Taxonomy" id="2774151"/>
    <lineage>
        <taxon>Bacteria</taxon>
        <taxon>Pseudomonadati</taxon>
        <taxon>Planctomycetota</taxon>
        <taxon>Planctomycetia</taxon>
        <taxon>Gemmatales</taxon>
        <taxon>Gemmataceae</taxon>
        <taxon>Frigoriglobus</taxon>
    </lineage>
</organism>
<evidence type="ECO:0000256" key="5">
    <source>
        <dbReference type="ARBA" id="ARBA00022827"/>
    </source>
</evidence>
<evidence type="ECO:0000256" key="13">
    <source>
        <dbReference type="PIRSR" id="PIRSR000350-4"/>
    </source>
</evidence>
<feature type="disulfide bond" description="Redox-active" evidence="13">
    <location>
        <begin position="45"/>
        <end position="50"/>
    </location>
</feature>
<dbReference type="Pfam" id="PF07992">
    <property type="entry name" value="Pyr_redox_2"/>
    <property type="match status" value="1"/>
</dbReference>
<dbReference type="InterPro" id="IPR016156">
    <property type="entry name" value="FAD/NAD-linked_Rdtase_dimer_sf"/>
</dbReference>
<keyword evidence="8" id="KW-1015">Disulfide bond</keyword>
<evidence type="ECO:0000256" key="7">
    <source>
        <dbReference type="ARBA" id="ARBA00023027"/>
    </source>
</evidence>
<feature type="binding site" evidence="12">
    <location>
        <position position="317"/>
    </location>
    <ligand>
        <name>FAD</name>
        <dbReference type="ChEBI" id="CHEBI:57692"/>
    </ligand>
</feature>
<evidence type="ECO:0000256" key="4">
    <source>
        <dbReference type="ARBA" id="ARBA00022630"/>
    </source>
</evidence>
<comment type="similarity">
    <text evidence="1 14">Belongs to the class-I pyridine nucleotide-disulfide oxidoreductase family.</text>
</comment>
<keyword evidence="6 14" id="KW-0560">Oxidoreductase</keyword>